<dbReference type="Gene3D" id="3.40.50.150">
    <property type="entry name" value="Vaccinia Virus protein VP39"/>
    <property type="match status" value="1"/>
</dbReference>
<keyword evidence="2" id="KW-1185">Reference proteome</keyword>
<dbReference type="CDD" id="cd02440">
    <property type="entry name" value="AdoMet_MTases"/>
    <property type="match status" value="1"/>
</dbReference>
<dbReference type="GO" id="GO:0008168">
    <property type="term" value="F:methyltransferase activity"/>
    <property type="evidence" value="ECO:0007669"/>
    <property type="project" value="UniProtKB-KW"/>
</dbReference>
<reference evidence="1 2" key="1">
    <citation type="submission" date="2023-10" db="EMBL/GenBank/DDBJ databases">
        <title>Novel methanotroph of the genus Methylocapsa from a subarctic wetland.</title>
        <authorList>
            <person name="Belova S.E."/>
            <person name="Oshkin I.Y."/>
            <person name="Miroshnikov K."/>
            <person name="Dedysh S.N."/>
        </authorList>
    </citation>
    <scope>NUCLEOTIDE SEQUENCE [LARGE SCALE GENOMIC DNA]</scope>
    <source>
        <strain evidence="1 2">RX1</strain>
    </source>
</reference>
<protein>
    <submittedName>
        <fullName evidence="1">Methyltransferase domain-containing protein</fullName>
    </submittedName>
</protein>
<dbReference type="RefSeq" id="WP_407340470.1">
    <property type="nucleotide sequence ID" value="NZ_CP136862.1"/>
</dbReference>
<dbReference type="Pfam" id="PF13489">
    <property type="entry name" value="Methyltransf_23"/>
    <property type="match status" value="1"/>
</dbReference>
<dbReference type="SUPFAM" id="SSF53335">
    <property type="entry name" value="S-adenosyl-L-methionine-dependent methyltransferases"/>
    <property type="match status" value="1"/>
</dbReference>
<dbReference type="Proteomes" id="UP001626536">
    <property type="component" value="Chromosome"/>
</dbReference>
<organism evidence="1 2">
    <name type="scientific">Methylocapsa polymorpha</name>
    <dbReference type="NCBI Taxonomy" id="3080828"/>
    <lineage>
        <taxon>Bacteria</taxon>
        <taxon>Pseudomonadati</taxon>
        <taxon>Pseudomonadota</taxon>
        <taxon>Alphaproteobacteria</taxon>
        <taxon>Hyphomicrobiales</taxon>
        <taxon>Beijerinckiaceae</taxon>
        <taxon>Methylocapsa</taxon>
    </lineage>
</organism>
<dbReference type="PANTHER" id="PTHR43861">
    <property type="entry name" value="TRANS-ACONITATE 2-METHYLTRANSFERASE-RELATED"/>
    <property type="match status" value="1"/>
</dbReference>
<name>A0ABZ0HUD1_9HYPH</name>
<evidence type="ECO:0000313" key="1">
    <source>
        <dbReference type="EMBL" id="WOJ90882.1"/>
    </source>
</evidence>
<evidence type="ECO:0000313" key="2">
    <source>
        <dbReference type="Proteomes" id="UP001626536"/>
    </source>
</evidence>
<dbReference type="InterPro" id="IPR029063">
    <property type="entry name" value="SAM-dependent_MTases_sf"/>
</dbReference>
<proteinExistence type="predicted"/>
<dbReference type="EMBL" id="CP136862">
    <property type="protein sequence ID" value="WOJ90882.1"/>
    <property type="molecule type" value="Genomic_DNA"/>
</dbReference>
<dbReference type="GO" id="GO:0032259">
    <property type="term" value="P:methylation"/>
    <property type="evidence" value="ECO:0007669"/>
    <property type="project" value="UniProtKB-KW"/>
</dbReference>
<sequence>METPLCPVTGQPAVRRVQWVTTRLLTDLWRIEFGVDARSSFAGLDRFGLWESPVGLYFFEPRVEGDQAFYQSYYRRLKTYRVSVLEAPRAEFETAARMVEPGARVLDVSCGAALFQKYVPYARYTGIDPHFTSDDANIDVRRETLSDHLATHSGAYDVVCAFQVIEHLASPRPFFERMVAAAKPGGLVVVGVPHVPSAATRIPNFLLNAPPHHLTWWTRAALAALARDAGLSIESIAPMPWTEFDSLIYWIERCSPVKCGDKHFLGDWSWHAASAVGLLLGRVVHAVRRPPKVMGEGAGLLLIARRKPPMIPRASENIAGAKAAVPTDEA</sequence>
<accession>A0ABZ0HUD1</accession>
<gene>
    <name evidence="1" type="ORF">RZS28_06250</name>
</gene>
<keyword evidence="1" id="KW-0808">Transferase</keyword>
<keyword evidence="1" id="KW-0489">Methyltransferase</keyword>